<dbReference type="GO" id="GO:0005524">
    <property type="term" value="F:ATP binding"/>
    <property type="evidence" value="ECO:0007669"/>
    <property type="project" value="UniProtKB-UniRule"/>
</dbReference>
<name>A0AA86GN59_9SPHN</name>
<dbReference type="Proteomes" id="UP000058599">
    <property type="component" value="Chromosome"/>
</dbReference>
<dbReference type="Pfam" id="PF00364">
    <property type="entry name" value="Biotin_lipoyl"/>
    <property type="match status" value="1"/>
</dbReference>
<feature type="domain" description="Biotin carboxylation" evidence="9">
    <location>
        <begin position="1"/>
        <end position="453"/>
    </location>
</feature>
<dbReference type="GO" id="GO:0046872">
    <property type="term" value="F:metal ion binding"/>
    <property type="evidence" value="ECO:0007669"/>
    <property type="project" value="InterPro"/>
</dbReference>
<evidence type="ECO:0000256" key="2">
    <source>
        <dbReference type="ARBA" id="ARBA00022598"/>
    </source>
</evidence>
<dbReference type="InterPro" id="IPR016185">
    <property type="entry name" value="PreATP-grasp_dom_sf"/>
</dbReference>
<evidence type="ECO:0000256" key="3">
    <source>
        <dbReference type="ARBA" id="ARBA00022741"/>
    </source>
</evidence>
<evidence type="ECO:0000313" key="11">
    <source>
        <dbReference type="EMBL" id="AMG75035.1"/>
    </source>
</evidence>
<dbReference type="InterPro" id="IPR005482">
    <property type="entry name" value="Biotin_COase_C"/>
</dbReference>
<dbReference type="InterPro" id="IPR005479">
    <property type="entry name" value="CPAse_ATP-bd"/>
</dbReference>
<dbReference type="InterPro" id="IPR051602">
    <property type="entry name" value="ACC_Biotin_Carboxylase"/>
</dbReference>
<keyword evidence="3 6" id="KW-0547">Nucleotide-binding</keyword>
<dbReference type="GO" id="GO:0004075">
    <property type="term" value="F:biotin carboxylase activity"/>
    <property type="evidence" value="ECO:0007669"/>
    <property type="project" value="UniProtKB-EC"/>
</dbReference>
<dbReference type="InterPro" id="IPR011054">
    <property type="entry name" value="Rudment_hybrid_motif"/>
</dbReference>
<keyword evidence="5" id="KW-0092">Biotin</keyword>
<dbReference type="PROSITE" id="PS50979">
    <property type="entry name" value="BC"/>
    <property type="match status" value="1"/>
</dbReference>
<dbReference type="SMART" id="SM00878">
    <property type="entry name" value="Biotin_carb_C"/>
    <property type="match status" value="1"/>
</dbReference>
<proteinExistence type="predicted"/>
<dbReference type="Gene3D" id="2.40.50.100">
    <property type="match status" value="1"/>
</dbReference>
<dbReference type="PANTHER" id="PTHR48095:SF5">
    <property type="entry name" value="BLL7292 PROTEIN"/>
    <property type="match status" value="1"/>
</dbReference>
<sequence length="1092" mass="115203">MKKLLVANRGEIAVRIMRSATEAGIATVAVHAEDDAGSLHVREADEAIPLAGVGTAAYLSIEELIAAAQRAGADAIHPGYGFLSENARFARACATTGIAFVGPEPETLDLFGDKARSRAHARLCGAALPEGTDEPVTFEEARAFFDRLGNGAAVMLKAIAGGGGRGMRPVERREDLDAAFARCAAEAESSFGSGALYIERLLPHARHIEVQVVGDGSGAVAHLWDRECSLQRARQKIVEWAPADALPPATRSALLDAAVRMASEARLRSLATVEFLVASDGDDWAFIEVNPRLQVEHTVTEEVTGLDLVRLQLAISDGATLADLGLEQASVPAPRGCALQVRVNMETMTADGTRPAAGTIVRFAQPGGRGVRVDTFGCEGYRTSLRYDSLLAKLIVSVPYGGFPAAAAKARRALDRFGIVGVPTNIGFLRALLADPEVLAGRAHVQLVDERLTALLAAEAALPVSDGEEGREAIPAVSALAEIPEGMVAIAAPMLGALVAVTVKPGDSVVPGQEIAVVEAMKMQHGVAAPAAGIVVSFVAAVGDTLAEGQPILFIESEAGDAAEAVPAKAAAVDPDHIRADLAEVLARRRGTLDIARPDAVAKRRKTGHRTARENIDALLDDDSFIEYGGLAIAGRSRRATTEELIAQSPADGLVMGIGTVNAGLFGEEHARVATMAYDYTVFAGTQGARNHIKTDRLVELADRWRIPFVQFAEGGGGRPGDTDGGGFIRAFEWLPKLSGRVPMIGIVSGRCFAGNASFLGCSDVVIATRNATIGMGGPAMIEGGGLGVFRPEEVGPVAVHVANGVVDLLVDDEVAAVATAKRYLGYFQGRLADWTCADQRALRHAIPENRLRVYDIRALIETLVDRESWMELRRGFGLSMIVGLARIEGRPVGIVANDPAHLGGAIDSDAADKAARFLQLCEAHGLPVVSLSDTPGIMVGPDVKKTGLVRHAARMFLIGANLTVPLLSVVLRKSYGLGAIAMTGGSYQASMFAVSWPTGEFGGMGLEGAVRLGYRKELDAIADPATRQAKFEEMVAQLYQHGKALTTAGYYGIDDVIDPADTRQWIAAALRTAPAATVPESGKRLRWIDSW</sequence>
<keyword evidence="12" id="KW-1185">Reference proteome</keyword>
<dbReference type="SUPFAM" id="SSF52440">
    <property type="entry name" value="PreATP-grasp domain"/>
    <property type="match status" value="1"/>
</dbReference>
<feature type="domain" description="Lipoyl-binding" evidence="7">
    <location>
        <begin position="478"/>
        <end position="556"/>
    </location>
</feature>
<dbReference type="Gene3D" id="3.40.50.20">
    <property type="match status" value="1"/>
</dbReference>
<dbReference type="EC" id="6.3.4.14" evidence="11"/>
<evidence type="ECO:0000259" key="9">
    <source>
        <dbReference type="PROSITE" id="PS50979"/>
    </source>
</evidence>
<dbReference type="Pfam" id="PF00289">
    <property type="entry name" value="Biotin_carb_N"/>
    <property type="match status" value="1"/>
</dbReference>
<dbReference type="SUPFAM" id="SSF56059">
    <property type="entry name" value="Glutathione synthetase ATP-binding domain-like"/>
    <property type="match status" value="1"/>
</dbReference>
<dbReference type="EMBL" id="CP012199">
    <property type="protein sequence ID" value="AMG75035.1"/>
    <property type="molecule type" value="Genomic_DNA"/>
</dbReference>
<dbReference type="PROSITE" id="PS50968">
    <property type="entry name" value="BIOTINYL_LIPOYL"/>
    <property type="match status" value="1"/>
</dbReference>
<protein>
    <submittedName>
        <fullName evidence="11">Biotin carboxylase</fullName>
        <ecNumber evidence="11">6.3.4.14</ecNumber>
        <ecNumber evidence="11">6.4.1.1</ecNumber>
    </submittedName>
</protein>
<dbReference type="InterPro" id="IPR001882">
    <property type="entry name" value="Biotin_BS"/>
</dbReference>
<dbReference type="InterPro" id="IPR013815">
    <property type="entry name" value="ATP_grasp_subdomain_1"/>
</dbReference>
<feature type="domain" description="CoA carboxyltransferase C-terminal" evidence="10">
    <location>
        <begin position="834"/>
        <end position="1081"/>
    </location>
</feature>
<dbReference type="Pfam" id="PF02785">
    <property type="entry name" value="Biotin_carb_C"/>
    <property type="match status" value="1"/>
</dbReference>
<evidence type="ECO:0000313" key="12">
    <source>
        <dbReference type="Proteomes" id="UP000058599"/>
    </source>
</evidence>
<reference evidence="11 12" key="1">
    <citation type="journal article" date="2016" name="BMC Genomics">
        <title>Genomic analysis of the nitrate-respiring Sphingopyxis granuli (formerly Sphingomonas macrogoltabida) strain TFA.</title>
        <authorList>
            <person name="Garcia-Romero I."/>
            <person name="Perez-Pulido A.J."/>
            <person name="Gonzalez-Flores Y.E."/>
            <person name="Reyes-Ramirez F."/>
            <person name="Santero E."/>
            <person name="Floriano B."/>
        </authorList>
    </citation>
    <scope>NUCLEOTIDE SEQUENCE [LARGE SCALE GENOMIC DNA]</scope>
    <source>
        <strain evidence="11 12">TFA</strain>
    </source>
</reference>
<dbReference type="SUPFAM" id="SSF52096">
    <property type="entry name" value="ClpP/crotonase"/>
    <property type="match status" value="2"/>
</dbReference>
<dbReference type="SUPFAM" id="SSF51230">
    <property type="entry name" value="Single hybrid motif"/>
    <property type="match status" value="1"/>
</dbReference>
<dbReference type="InterPro" id="IPR000089">
    <property type="entry name" value="Biotin_lipoyl"/>
</dbReference>
<dbReference type="Pfam" id="PF01039">
    <property type="entry name" value="Carboxyl_trans"/>
    <property type="match status" value="1"/>
</dbReference>
<dbReference type="PANTHER" id="PTHR48095">
    <property type="entry name" value="PYRUVATE CARBOXYLASE SUBUNIT A"/>
    <property type="match status" value="1"/>
</dbReference>
<evidence type="ECO:0000256" key="4">
    <source>
        <dbReference type="ARBA" id="ARBA00022840"/>
    </source>
</evidence>
<dbReference type="GO" id="GO:0004736">
    <property type="term" value="F:pyruvate carboxylase activity"/>
    <property type="evidence" value="ECO:0007669"/>
    <property type="project" value="UniProtKB-EC"/>
</dbReference>
<comment type="cofactor">
    <cofactor evidence="1">
        <name>biotin</name>
        <dbReference type="ChEBI" id="CHEBI:57586"/>
    </cofactor>
</comment>
<dbReference type="Pfam" id="PF02786">
    <property type="entry name" value="CPSase_L_D2"/>
    <property type="match status" value="1"/>
</dbReference>
<evidence type="ECO:0000256" key="5">
    <source>
        <dbReference type="ARBA" id="ARBA00023267"/>
    </source>
</evidence>
<dbReference type="InterPro" id="IPR005481">
    <property type="entry name" value="BC-like_N"/>
</dbReference>
<keyword evidence="2 11" id="KW-0436">Ligase</keyword>
<evidence type="ECO:0000256" key="1">
    <source>
        <dbReference type="ARBA" id="ARBA00001953"/>
    </source>
</evidence>
<dbReference type="InterPro" id="IPR029045">
    <property type="entry name" value="ClpP/crotonase-like_dom_sf"/>
</dbReference>
<gene>
    <name evidence="11" type="primary">accC4</name>
    <name evidence="11" type="ORF">SGRAN_2685</name>
</gene>
<dbReference type="InterPro" id="IPR034733">
    <property type="entry name" value="AcCoA_carboxyl_beta"/>
</dbReference>
<dbReference type="InterPro" id="IPR011761">
    <property type="entry name" value="ATP-grasp"/>
</dbReference>
<dbReference type="EC" id="6.4.1.1" evidence="11"/>
<dbReference type="Gene3D" id="3.30.1490.20">
    <property type="entry name" value="ATP-grasp fold, A domain"/>
    <property type="match status" value="1"/>
</dbReference>
<dbReference type="KEGG" id="sgi:SGRAN_2685"/>
<evidence type="ECO:0000256" key="6">
    <source>
        <dbReference type="PROSITE-ProRule" id="PRU00409"/>
    </source>
</evidence>
<organism evidence="11 12">
    <name type="scientific">Sphingopyxis granuli</name>
    <dbReference type="NCBI Taxonomy" id="267128"/>
    <lineage>
        <taxon>Bacteria</taxon>
        <taxon>Pseudomonadati</taxon>
        <taxon>Pseudomonadota</taxon>
        <taxon>Alphaproteobacteria</taxon>
        <taxon>Sphingomonadales</taxon>
        <taxon>Sphingomonadaceae</taxon>
        <taxon>Sphingopyxis</taxon>
    </lineage>
</organism>
<dbReference type="PROSITE" id="PS50989">
    <property type="entry name" value="COA_CT_CTER"/>
    <property type="match status" value="1"/>
</dbReference>
<dbReference type="PROSITE" id="PS00867">
    <property type="entry name" value="CPSASE_2"/>
    <property type="match status" value="1"/>
</dbReference>
<dbReference type="CDD" id="cd06850">
    <property type="entry name" value="biotinyl_domain"/>
    <property type="match status" value="1"/>
</dbReference>
<evidence type="ECO:0000259" key="8">
    <source>
        <dbReference type="PROSITE" id="PS50975"/>
    </source>
</evidence>
<dbReference type="InterPro" id="IPR011764">
    <property type="entry name" value="Biotin_carboxylation_dom"/>
</dbReference>
<dbReference type="Gene3D" id="3.90.226.10">
    <property type="entry name" value="2-enoyl-CoA Hydratase, Chain A, domain 1"/>
    <property type="match status" value="2"/>
</dbReference>
<dbReference type="SUPFAM" id="SSF51246">
    <property type="entry name" value="Rudiment single hybrid motif"/>
    <property type="match status" value="1"/>
</dbReference>
<keyword evidence="4 6" id="KW-0067">ATP-binding</keyword>
<dbReference type="PROSITE" id="PS00188">
    <property type="entry name" value="BIOTIN"/>
    <property type="match status" value="1"/>
</dbReference>
<evidence type="ECO:0000259" key="7">
    <source>
        <dbReference type="PROSITE" id="PS50968"/>
    </source>
</evidence>
<evidence type="ECO:0000259" key="10">
    <source>
        <dbReference type="PROSITE" id="PS50989"/>
    </source>
</evidence>
<dbReference type="PROSITE" id="PS50975">
    <property type="entry name" value="ATP_GRASP"/>
    <property type="match status" value="1"/>
</dbReference>
<dbReference type="InterPro" id="IPR011053">
    <property type="entry name" value="Single_hybrid_motif"/>
</dbReference>
<dbReference type="RefSeq" id="WP_067184443.1">
    <property type="nucleotide sequence ID" value="NZ_CP012199.1"/>
</dbReference>
<accession>A0AA86GN59</accession>
<dbReference type="InterPro" id="IPR011763">
    <property type="entry name" value="COA_CT_C"/>
</dbReference>
<dbReference type="AlphaFoldDB" id="A0AA86GN59"/>
<dbReference type="Gene3D" id="3.30.470.20">
    <property type="entry name" value="ATP-grasp fold, B domain"/>
    <property type="match status" value="1"/>
</dbReference>
<feature type="domain" description="ATP-grasp" evidence="8">
    <location>
        <begin position="120"/>
        <end position="317"/>
    </location>
</feature>